<dbReference type="EMBL" id="VHSH01000008">
    <property type="protein sequence ID" value="TQV76372.1"/>
    <property type="molecule type" value="Genomic_DNA"/>
</dbReference>
<reference evidence="3 4" key="1">
    <citation type="submission" date="2019-06" db="EMBL/GenBank/DDBJ databases">
        <title>Whole genome sequence for Rhodospirillaceae sp. R148.</title>
        <authorList>
            <person name="Wang G."/>
        </authorList>
    </citation>
    <scope>NUCLEOTIDE SEQUENCE [LARGE SCALE GENOMIC DNA]</scope>
    <source>
        <strain evidence="3 4">R148</strain>
    </source>
</reference>
<name>A0A545TGL5_9PROT</name>
<comment type="caution">
    <text evidence="3">The sequence shown here is derived from an EMBL/GenBank/DDBJ whole genome shotgun (WGS) entry which is preliminary data.</text>
</comment>
<feature type="domain" description="DUF2470" evidence="1">
    <location>
        <begin position="151"/>
        <end position="224"/>
    </location>
</feature>
<dbReference type="GO" id="GO:0005737">
    <property type="term" value="C:cytoplasm"/>
    <property type="evidence" value="ECO:0007669"/>
    <property type="project" value="UniProtKB-ARBA"/>
</dbReference>
<dbReference type="PANTHER" id="PTHR13343:SF17">
    <property type="entry name" value="CELLULAR REPRESSOR OF E1A-STIMULATED GENES, ISOFORM A"/>
    <property type="match status" value="1"/>
</dbReference>
<accession>A0A545TGL5</accession>
<dbReference type="Gene3D" id="3.20.180.10">
    <property type="entry name" value="PNP-oxidase-like"/>
    <property type="match status" value="1"/>
</dbReference>
<dbReference type="InterPro" id="IPR055343">
    <property type="entry name" value="CREG_beta-barrel"/>
</dbReference>
<protein>
    <submittedName>
        <fullName evidence="3">DUF2470 domain-containing protein</fullName>
    </submittedName>
</protein>
<feature type="domain" description="CREG-like beta-barrel" evidence="2">
    <location>
        <begin position="7"/>
        <end position="134"/>
    </location>
</feature>
<keyword evidence="4" id="KW-1185">Reference proteome</keyword>
<dbReference type="InterPro" id="IPR012349">
    <property type="entry name" value="Split_barrel_FMN-bd"/>
</dbReference>
<dbReference type="InterPro" id="IPR037119">
    <property type="entry name" value="Haem_oxidase_HugZ-like_sf"/>
</dbReference>
<organism evidence="3 4">
    <name type="scientific">Denitrobaculum tricleocarpae</name>
    <dbReference type="NCBI Taxonomy" id="2591009"/>
    <lineage>
        <taxon>Bacteria</taxon>
        <taxon>Pseudomonadati</taxon>
        <taxon>Pseudomonadota</taxon>
        <taxon>Alphaproteobacteria</taxon>
        <taxon>Rhodospirillales</taxon>
        <taxon>Rhodospirillaceae</taxon>
        <taxon>Denitrobaculum</taxon>
    </lineage>
</organism>
<evidence type="ECO:0000313" key="4">
    <source>
        <dbReference type="Proteomes" id="UP000315252"/>
    </source>
</evidence>
<dbReference type="OrthoDB" id="9814594at2"/>
<dbReference type="PANTHER" id="PTHR13343">
    <property type="entry name" value="CREG1 PROTEIN"/>
    <property type="match status" value="1"/>
</dbReference>
<dbReference type="Gene3D" id="2.30.110.10">
    <property type="entry name" value="Electron Transport, Fmn-binding Protein, Chain A"/>
    <property type="match status" value="1"/>
</dbReference>
<dbReference type="AlphaFoldDB" id="A0A545TGL5"/>
<gene>
    <name evidence="3" type="ORF">FKG95_21310</name>
</gene>
<evidence type="ECO:0000259" key="2">
    <source>
        <dbReference type="Pfam" id="PF13883"/>
    </source>
</evidence>
<dbReference type="SUPFAM" id="SSF50475">
    <property type="entry name" value="FMN-binding split barrel"/>
    <property type="match status" value="1"/>
</dbReference>
<proteinExistence type="predicted"/>
<dbReference type="Pfam" id="PF10615">
    <property type="entry name" value="DUF2470"/>
    <property type="match status" value="1"/>
</dbReference>
<evidence type="ECO:0000313" key="3">
    <source>
        <dbReference type="EMBL" id="TQV76372.1"/>
    </source>
</evidence>
<evidence type="ECO:0000259" key="1">
    <source>
        <dbReference type="Pfam" id="PF10615"/>
    </source>
</evidence>
<dbReference type="Proteomes" id="UP000315252">
    <property type="component" value="Unassembled WGS sequence"/>
</dbReference>
<sequence>MRSAAQVSLSTALARDGSGRPYVSLALVALDHDASPLLLLSDLADHTSNLKAKPQLALLFDGTSGYRDPLAGPRASVLGAVEVAHDPRLLARFIRRHPGAELYAGFKDFNLYRLHVETAHLVAGFGQIHWVEAADVLFDAQPAVALAEAEEDIVTHMNEDHADAVALIATRILGHPEGSEEAPWSLTGVDPEGCDLRRGSLLTRANFDKTALDAERARVELVRLTKRARQKDAGS</sequence>
<dbReference type="InterPro" id="IPR019595">
    <property type="entry name" value="DUF2470"/>
</dbReference>
<dbReference type="Pfam" id="PF13883">
    <property type="entry name" value="CREG_beta-barrel"/>
    <property type="match status" value="1"/>
</dbReference>